<organism evidence="13 14">
    <name type="scientific">Polaromonas aquatica</name>
    <dbReference type="NCBI Taxonomy" id="332657"/>
    <lineage>
        <taxon>Bacteria</taxon>
        <taxon>Pseudomonadati</taxon>
        <taxon>Pseudomonadota</taxon>
        <taxon>Betaproteobacteria</taxon>
        <taxon>Burkholderiales</taxon>
        <taxon>Comamonadaceae</taxon>
        <taxon>Polaromonas</taxon>
    </lineage>
</organism>
<evidence type="ECO:0000313" key="13">
    <source>
        <dbReference type="EMBL" id="MFC6283953.1"/>
    </source>
</evidence>
<evidence type="ECO:0000256" key="8">
    <source>
        <dbReference type="PROSITE-ProRule" id="PRU10085"/>
    </source>
</evidence>
<dbReference type="InterPro" id="IPR018215">
    <property type="entry name" value="ClpP_Ser_AS"/>
</dbReference>
<dbReference type="NCBIfam" id="NF009205">
    <property type="entry name" value="PRK12553.1"/>
    <property type="match status" value="1"/>
</dbReference>
<evidence type="ECO:0000256" key="9">
    <source>
        <dbReference type="PROSITE-ProRule" id="PRU10086"/>
    </source>
</evidence>
<dbReference type="Proteomes" id="UP001596270">
    <property type="component" value="Unassembled WGS sequence"/>
</dbReference>
<dbReference type="RefSeq" id="WP_371439720.1">
    <property type="nucleotide sequence ID" value="NZ_JBHSRS010000084.1"/>
</dbReference>
<reference evidence="14" key="1">
    <citation type="journal article" date="2019" name="Int. J. Syst. Evol. Microbiol.">
        <title>The Global Catalogue of Microorganisms (GCM) 10K type strain sequencing project: providing services to taxonomists for standard genome sequencing and annotation.</title>
        <authorList>
            <consortium name="The Broad Institute Genomics Platform"/>
            <consortium name="The Broad Institute Genome Sequencing Center for Infectious Disease"/>
            <person name="Wu L."/>
            <person name="Ma J."/>
        </authorList>
    </citation>
    <scope>NUCLEOTIDE SEQUENCE [LARGE SCALE GENOMIC DNA]</scope>
    <source>
        <strain evidence="14">CCUG 39402</strain>
    </source>
</reference>
<evidence type="ECO:0000256" key="3">
    <source>
        <dbReference type="ARBA" id="ARBA00022670"/>
    </source>
</evidence>
<keyword evidence="5 7" id="KW-0720">Serine protease</keyword>
<dbReference type="PRINTS" id="PR00127">
    <property type="entry name" value="CLPPROTEASEP"/>
</dbReference>
<dbReference type="PROSITE" id="PS00381">
    <property type="entry name" value="CLP_PROTEASE_SER"/>
    <property type="match status" value="1"/>
</dbReference>
<evidence type="ECO:0000256" key="2">
    <source>
        <dbReference type="ARBA" id="ARBA00022490"/>
    </source>
</evidence>
<dbReference type="InterPro" id="IPR001907">
    <property type="entry name" value="ClpP"/>
</dbReference>
<dbReference type="InterPro" id="IPR029045">
    <property type="entry name" value="ClpP/crotonase-like_dom_sf"/>
</dbReference>
<evidence type="ECO:0000256" key="4">
    <source>
        <dbReference type="ARBA" id="ARBA00022801"/>
    </source>
</evidence>
<sequence>MMVRNSIYGGAYTGPQAGALETQGLGMVPMVIEQSGRGERSYDIYSRLLKERVIFLVGPVNDQTANLVVAQLLFLESENPDKDISFYINSPGGSVTAGMAIYDTMQFIKPDVSTLCVGMAASMGAFLLSAGTKGKRFSLPNSRVMIHQPSGGAQGQATDIEIHARDILKTRDQLNRILAANTGQTVEKIERDTERDYFMFADEAKTYGLVDEVISKRP</sequence>
<feature type="active site" evidence="8">
    <location>
        <position position="122"/>
    </location>
</feature>
<evidence type="ECO:0000313" key="14">
    <source>
        <dbReference type="Proteomes" id="UP001596270"/>
    </source>
</evidence>
<evidence type="ECO:0000256" key="12">
    <source>
        <dbReference type="RuleBase" id="RU003567"/>
    </source>
</evidence>
<evidence type="ECO:0000256" key="1">
    <source>
        <dbReference type="ARBA" id="ARBA00007039"/>
    </source>
</evidence>
<dbReference type="NCBIfam" id="NF001368">
    <property type="entry name" value="PRK00277.1"/>
    <property type="match status" value="1"/>
</dbReference>
<dbReference type="PROSITE" id="PS00382">
    <property type="entry name" value="CLP_PROTEASE_HIS"/>
    <property type="match status" value="1"/>
</dbReference>
<dbReference type="EMBL" id="JBHSRS010000084">
    <property type="protein sequence ID" value="MFC6283953.1"/>
    <property type="molecule type" value="Genomic_DNA"/>
</dbReference>
<protein>
    <recommendedName>
        <fullName evidence="7 12">ATP-dependent Clp protease proteolytic subunit</fullName>
        <ecNumber evidence="7 10">3.4.21.92</ecNumber>
    </recommendedName>
    <alternativeName>
        <fullName evidence="7">Endopeptidase Clp</fullName>
    </alternativeName>
</protein>
<comment type="similarity">
    <text evidence="1 7 12">Belongs to the peptidase S14 family.</text>
</comment>
<accession>A0ABW1U2Y5</accession>
<dbReference type="NCBIfam" id="TIGR00493">
    <property type="entry name" value="clpP"/>
    <property type="match status" value="1"/>
</dbReference>
<evidence type="ECO:0000256" key="7">
    <source>
        <dbReference type="HAMAP-Rule" id="MF_00444"/>
    </source>
</evidence>
<comment type="catalytic activity">
    <reaction evidence="6 7 9">
        <text>Hydrolysis of proteins to small peptides in the presence of ATP and magnesium. alpha-casein is the usual test substrate. In the absence of ATP, only oligopeptides shorter than five residues are hydrolyzed (such as succinyl-Leu-Tyr-|-NHMec, and Leu-Tyr-Leu-|-Tyr-Trp, in which cleavage of the -Tyr-|-Leu- and -Tyr-|-Trp bonds also occurs).</text>
        <dbReference type="EC" id="3.4.21.92"/>
    </reaction>
</comment>
<comment type="subunit">
    <text evidence="7">Fourteen ClpP subunits assemble into 2 heptameric rings which stack back to back to give a disk-like structure with a central cavity, resembling the structure of eukaryotic proteasomes.</text>
</comment>
<comment type="subcellular location">
    <subcellularLocation>
        <location evidence="7">Cytoplasm</location>
    </subcellularLocation>
</comment>
<evidence type="ECO:0000256" key="5">
    <source>
        <dbReference type="ARBA" id="ARBA00022825"/>
    </source>
</evidence>
<gene>
    <name evidence="7 13" type="primary">clpP</name>
    <name evidence="13" type="ORF">ACFQND_22225</name>
</gene>
<comment type="caution">
    <text evidence="13">The sequence shown here is derived from an EMBL/GenBank/DDBJ whole genome shotgun (WGS) entry which is preliminary data.</text>
</comment>
<dbReference type="InterPro" id="IPR023562">
    <property type="entry name" value="ClpP/TepA"/>
</dbReference>
<evidence type="ECO:0000256" key="10">
    <source>
        <dbReference type="RuleBase" id="RU000549"/>
    </source>
</evidence>
<dbReference type="InterPro" id="IPR033135">
    <property type="entry name" value="ClpP_His_AS"/>
</dbReference>
<dbReference type="Pfam" id="PF00574">
    <property type="entry name" value="CLP_protease"/>
    <property type="match status" value="1"/>
</dbReference>
<dbReference type="Gene3D" id="3.90.226.10">
    <property type="entry name" value="2-enoyl-CoA Hydratase, Chain A, domain 1"/>
    <property type="match status" value="1"/>
</dbReference>
<proteinExistence type="inferred from homology"/>
<keyword evidence="4 7" id="KW-0378">Hydrolase</keyword>
<keyword evidence="14" id="KW-1185">Reference proteome</keyword>
<dbReference type="CDD" id="cd07017">
    <property type="entry name" value="S14_ClpP_2"/>
    <property type="match status" value="1"/>
</dbReference>
<evidence type="ECO:0000256" key="6">
    <source>
        <dbReference type="ARBA" id="ARBA00034021"/>
    </source>
</evidence>
<keyword evidence="2 7" id="KW-0963">Cytoplasm</keyword>
<dbReference type="GO" id="GO:0004252">
    <property type="term" value="F:serine-type endopeptidase activity"/>
    <property type="evidence" value="ECO:0007669"/>
    <property type="project" value="UniProtKB-EC"/>
</dbReference>
<name>A0ABW1U2Y5_9BURK</name>
<comment type="function">
    <text evidence="7 11">Cleaves peptides in various proteins in a process that requires ATP hydrolysis. Has a chymotrypsin-like activity. Plays a major role in the degradation of misfolded proteins.</text>
</comment>
<dbReference type="SUPFAM" id="SSF52096">
    <property type="entry name" value="ClpP/crotonase"/>
    <property type="match status" value="1"/>
</dbReference>
<dbReference type="EC" id="3.4.21.92" evidence="7 10"/>
<dbReference type="PANTHER" id="PTHR10381:SF70">
    <property type="entry name" value="ATP-DEPENDENT CLP PROTEASE PROTEOLYTIC SUBUNIT"/>
    <property type="match status" value="1"/>
</dbReference>
<evidence type="ECO:0000256" key="11">
    <source>
        <dbReference type="RuleBase" id="RU000550"/>
    </source>
</evidence>
<feature type="active site" evidence="7 9">
    <location>
        <position position="147"/>
    </location>
</feature>
<keyword evidence="3 7" id="KW-0645">Protease</keyword>
<feature type="active site" description="Nucleophile" evidence="7">
    <location>
        <position position="122"/>
    </location>
</feature>
<dbReference type="HAMAP" id="MF_00444">
    <property type="entry name" value="ClpP"/>
    <property type="match status" value="1"/>
</dbReference>
<dbReference type="PANTHER" id="PTHR10381">
    <property type="entry name" value="ATP-DEPENDENT CLP PROTEASE PROTEOLYTIC SUBUNIT"/>
    <property type="match status" value="1"/>
</dbReference>